<dbReference type="PANTHER" id="PTHR12128:SF51">
    <property type="entry name" value="BLL4205 PROTEIN"/>
    <property type="match status" value="1"/>
</dbReference>
<dbReference type="Proteomes" id="UP001239462">
    <property type="component" value="Unassembled WGS sequence"/>
</dbReference>
<dbReference type="PANTHER" id="PTHR12128">
    <property type="entry name" value="DIHYDRODIPICOLINATE SYNTHASE"/>
    <property type="match status" value="1"/>
</dbReference>
<proteinExistence type="predicted"/>
<dbReference type="SMART" id="SM01130">
    <property type="entry name" value="DHDPS"/>
    <property type="match status" value="1"/>
</dbReference>
<dbReference type="InterPro" id="IPR002220">
    <property type="entry name" value="DapA-like"/>
</dbReference>
<dbReference type="EMBL" id="JASZZN010000009">
    <property type="protein sequence ID" value="MDM4016535.1"/>
    <property type="molecule type" value="Genomic_DNA"/>
</dbReference>
<dbReference type="Gene3D" id="3.20.20.70">
    <property type="entry name" value="Aldolase class I"/>
    <property type="match status" value="1"/>
</dbReference>
<dbReference type="SUPFAM" id="SSF51569">
    <property type="entry name" value="Aldolase"/>
    <property type="match status" value="1"/>
</dbReference>
<gene>
    <name evidence="2" type="ORF">QTN89_13910</name>
</gene>
<sequence length="350" mass="38475">MKTPDLVRKQLFAGLVIPAHPLALTAAGKFDERHQRALTRYYCAAGAGGLAVAVHTTQFQIRDPPFDLLRPVLELTMETARDCRPGDQSTIMIAGICGLTQQALSEARLARELGYDAGLLSLAALPGGDDDELIEHCSTIAAEIPILGFYLQPAVGGRLLSVEFWRRFIEIENVVGIKVSPFDRYKTLDVVRALADVGRTDQVALYTGNDDAIVSDLVSEYRFDAQGPTIEFCGGLLGHWACWTRAAVDVHRQCQAAKQSGSVPSSLMRLAAQVTDCNAALFDARNHFAGCIAGIQTVLFDQGLLSSDRLLDPQERLSSGQREAIERVRSLYPYLTDDAFVQEHRDEWLR</sequence>
<evidence type="ECO:0000313" key="2">
    <source>
        <dbReference type="EMBL" id="MDM4016535.1"/>
    </source>
</evidence>
<keyword evidence="1" id="KW-0456">Lyase</keyword>
<keyword evidence="3" id="KW-1185">Reference proteome</keyword>
<accession>A0ABT7PJ78</accession>
<evidence type="ECO:0000256" key="1">
    <source>
        <dbReference type="ARBA" id="ARBA00023239"/>
    </source>
</evidence>
<organism evidence="2 3">
    <name type="scientific">Roseiconus lacunae</name>
    <dbReference type="NCBI Taxonomy" id="2605694"/>
    <lineage>
        <taxon>Bacteria</taxon>
        <taxon>Pseudomonadati</taxon>
        <taxon>Planctomycetota</taxon>
        <taxon>Planctomycetia</taxon>
        <taxon>Pirellulales</taxon>
        <taxon>Pirellulaceae</taxon>
        <taxon>Roseiconus</taxon>
    </lineage>
</organism>
<protein>
    <submittedName>
        <fullName evidence="2">Dihydrodipicolinate synthase family protein</fullName>
    </submittedName>
</protein>
<dbReference type="RefSeq" id="WP_149496983.1">
    <property type="nucleotide sequence ID" value="NZ_JASZZN010000009.1"/>
</dbReference>
<dbReference type="InterPro" id="IPR013785">
    <property type="entry name" value="Aldolase_TIM"/>
</dbReference>
<name>A0ABT7PJ78_9BACT</name>
<dbReference type="Pfam" id="PF00701">
    <property type="entry name" value="DHDPS"/>
    <property type="match status" value="1"/>
</dbReference>
<reference evidence="2 3" key="1">
    <citation type="submission" date="2023-06" db="EMBL/GenBank/DDBJ databases">
        <title>Roseiconus lacunae JC819 isolated from Gulf of Mannar region, Tamil Nadu.</title>
        <authorList>
            <person name="Pk S."/>
            <person name="Ch S."/>
            <person name="Ch V.R."/>
        </authorList>
    </citation>
    <scope>NUCLEOTIDE SEQUENCE [LARGE SCALE GENOMIC DNA]</scope>
    <source>
        <strain evidence="2 3">JC819</strain>
    </source>
</reference>
<evidence type="ECO:0000313" key="3">
    <source>
        <dbReference type="Proteomes" id="UP001239462"/>
    </source>
</evidence>
<comment type="caution">
    <text evidence="2">The sequence shown here is derived from an EMBL/GenBank/DDBJ whole genome shotgun (WGS) entry which is preliminary data.</text>
</comment>